<dbReference type="PRINTS" id="PR00320">
    <property type="entry name" value="GPROTEINBRPT"/>
</dbReference>
<feature type="repeat" description="WD" evidence="3">
    <location>
        <begin position="665"/>
        <end position="706"/>
    </location>
</feature>
<dbReference type="STRING" id="1077348.A0A2G8RP78"/>
<organism evidence="5 6">
    <name type="scientific">Ganoderma sinense ZZ0214-1</name>
    <dbReference type="NCBI Taxonomy" id="1077348"/>
    <lineage>
        <taxon>Eukaryota</taxon>
        <taxon>Fungi</taxon>
        <taxon>Dikarya</taxon>
        <taxon>Basidiomycota</taxon>
        <taxon>Agaricomycotina</taxon>
        <taxon>Agaricomycetes</taxon>
        <taxon>Polyporales</taxon>
        <taxon>Polyporaceae</taxon>
        <taxon>Ganoderma</taxon>
    </lineage>
</organism>
<protein>
    <submittedName>
        <fullName evidence="5">Transporter</fullName>
    </submittedName>
</protein>
<evidence type="ECO:0000256" key="1">
    <source>
        <dbReference type="ARBA" id="ARBA00022574"/>
    </source>
</evidence>
<dbReference type="InterPro" id="IPR020472">
    <property type="entry name" value="WD40_PAC1"/>
</dbReference>
<dbReference type="Gene3D" id="2.130.10.10">
    <property type="entry name" value="YVTN repeat-like/Quinoprotein amine dehydrogenase"/>
    <property type="match status" value="3"/>
</dbReference>
<dbReference type="PANTHER" id="PTHR19879:SF9">
    <property type="entry name" value="TRANSCRIPTION INITIATION FACTOR TFIID SUBUNIT 5"/>
    <property type="match status" value="1"/>
</dbReference>
<dbReference type="CDD" id="cd00200">
    <property type="entry name" value="WD40"/>
    <property type="match status" value="1"/>
</dbReference>
<keyword evidence="2" id="KW-0677">Repeat</keyword>
<proteinExistence type="predicted"/>
<dbReference type="InterPro" id="IPR015943">
    <property type="entry name" value="WD40/YVTN_repeat-like_dom_sf"/>
</dbReference>
<dbReference type="Pfam" id="PF12894">
    <property type="entry name" value="ANAPC4_WD40"/>
    <property type="match status" value="1"/>
</dbReference>
<dbReference type="OrthoDB" id="2798901at2759"/>
<dbReference type="SUPFAM" id="SSF50998">
    <property type="entry name" value="Quinoprotein alcohol dehydrogenase-like"/>
    <property type="match status" value="1"/>
</dbReference>
<sequence length="747" mass="82036">MPHCRLSVEVIEMVVDELAGDIPSLRAVAIVCHALLPRTRYYLFAHIGIRNKGQMNSLQEFLDKPYICRLVQCVTISTTDAEPNSFMLLENTPIPLLTRLPKLRRWIVTNKSLDFRGKHWLSLSHSTLSSLKKYAANIRHLYISTLSFASCVDLIKFVSAFSGLHTLECEEINVKKEGAANTLAMTYQRLAPQCRLTRLLIRRDVSETAVVSLLETSKLSLQELAIHVTHEQANSGQLRGLALQMPKLNSLTLSIPVEGRRETFVQVIGQISTFLRLLAGVTSVPLKELRVECYGSSMWSLNTVLSQEGARNACLELERILLAFSRCELKFSIAGHSRNLQPLKGHLGIPALEGRFPTLCSQGKVKVELSQGKLFSTIRRLLLTVSIVAGSARATLGHVSGVKALVLSPDDKWIASAASDGTVVLWDAMQQTLTWEWPASKKIGHPVSLAFSADSRHLASTGDDRLVVWHIADSGKVERAYTVSMEDTTIRTCAWSPNGVHLAVGCADGTIHLLDGHTFRELHVLRLTRGAPANPADREPAVERLVFSTGRWLLSLTPDGSHDCHCCVWDVTSGRLHAALPSHTASVTAAAFDPAGTRLATASTDHTVRIWDLDAVPAAALSILRGHSGPVLDVAFSPDGKFVLSASEDRKAKIWPVSGSEYILSFKHFNWVQAAVFSPDGKYVATGSWDHTVRLFKVSDGSLVKRFWEHTGAPVRHVAFSRDRKTLWSGADDGSVYGQRLGGLAEA</sequence>
<dbReference type="EMBL" id="AYKW01000068">
    <property type="protein sequence ID" value="PIL23312.1"/>
    <property type="molecule type" value="Genomic_DNA"/>
</dbReference>
<name>A0A2G8RP78_9APHY</name>
<dbReference type="InterPro" id="IPR011047">
    <property type="entry name" value="Quinoprotein_ADH-like_sf"/>
</dbReference>
<evidence type="ECO:0000313" key="6">
    <source>
        <dbReference type="Proteomes" id="UP000230002"/>
    </source>
</evidence>
<dbReference type="Pfam" id="PF00400">
    <property type="entry name" value="WD40"/>
    <property type="match status" value="6"/>
</dbReference>
<feature type="repeat" description="WD" evidence="3">
    <location>
        <begin position="580"/>
        <end position="614"/>
    </location>
</feature>
<evidence type="ECO:0000259" key="4">
    <source>
        <dbReference type="Pfam" id="PF12894"/>
    </source>
</evidence>
<evidence type="ECO:0000256" key="2">
    <source>
        <dbReference type="ARBA" id="ARBA00022737"/>
    </source>
</evidence>
<evidence type="ECO:0000256" key="3">
    <source>
        <dbReference type="PROSITE-ProRule" id="PRU00221"/>
    </source>
</evidence>
<dbReference type="PANTHER" id="PTHR19879">
    <property type="entry name" value="TRANSCRIPTION INITIATION FACTOR TFIID"/>
    <property type="match status" value="1"/>
</dbReference>
<dbReference type="SMART" id="SM00320">
    <property type="entry name" value="WD40"/>
    <property type="match status" value="8"/>
</dbReference>
<dbReference type="InterPro" id="IPR019775">
    <property type="entry name" value="WD40_repeat_CS"/>
</dbReference>
<keyword evidence="6" id="KW-1185">Reference proteome</keyword>
<feature type="domain" description="Anaphase-promoting complex subunit 4-like WD40" evidence="4">
    <location>
        <begin position="478"/>
        <end position="528"/>
    </location>
</feature>
<dbReference type="PROSITE" id="PS00678">
    <property type="entry name" value="WD_REPEATS_1"/>
    <property type="match status" value="1"/>
</dbReference>
<evidence type="ECO:0000313" key="5">
    <source>
        <dbReference type="EMBL" id="PIL23312.1"/>
    </source>
</evidence>
<dbReference type="InterPro" id="IPR024977">
    <property type="entry name" value="Apc4-like_WD40_dom"/>
</dbReference>
<dbReference type="Proteomes" id="UP000230002">
    <property type="component" value="Unassembled WGS sequence"/>
</dbReference>
<comment type="caution">
    <text evidence="5">The sequence shown here is derived from an EMBL/GenBank/DDBJ whole genome shotgun (WGS) entry which is preliminary data.</text>
</comment>
<feature type="repeat" description="WD" evidence="3">
    <location>
        <begin position="624"/>
        <end position="665"/>
    </location>
</feature>
<dbReference type="InterPro" id="IPR001680">
    <property type="entry name" value="WD40_rpt"/>
</dbReference>
<dbReference type="AlphaFoldDB" id="A0A2G8RP78"/>
<reference evidence="5 6" key="1">
    <citation type="journal article" date="2015" name="Sci. Rep.">
        <title>Chromosome-level genome map provides insights into diverse defense mechanisms in the medicinal fungus Ganoderma sinense.</title>
        <authorList>
            <person name="Zhu Y."/>
            <person name="Xu J."/>
            <person name="Sun C."/>
            <person name="Zhou S."/>
            <person name="Xu H."/>
            <person name="Nelson D.R."/>
            <person name="Qian J."/>
            <person name="Song J."/>
            <person name="Luo H."/>
            <person name="Xiang L."/>
            <person name="Li Y."/>
            <person name="Xu Z."/>
            <person name="Ji A."/>
            <person name="Wang L."/>
            <person name="Lu S."/>
            <person name="Hayward A."/>
            <person name="Sun W."/>
            <person name="Li X."/>
            <person name="Schwartz D.C."/>
            <person name="Wang Y."/>
            <person name="Chen S."/>
        </authorList>
    </citation>
    <scope>NUCLEOTIDE SEQUENCE [LARGE SCALE GENOMIC DNA]</scope>
    <source>
        <strain evidence="5 6">ZZ0214-1</strain>
    </source>
</reference>
<dbReference type="PROSITE" id="PS50294">
    <property type="entry name" value="WD_REPEATS_REGION"/>
    <property type="match status" value="3"/>
</dbReference>
<keyword evidence="1 3" id="KW-0853">WD repeat</keyword>
<feature type="repeat" description="WD" evidence="3">
    <location>
        <begin position="395"/>
        <end position="427"/>
    </location>
</feature>
<dbReference type="PROSITE" id="PS50082">
    <property type="entry name" value="WD_REPEATS_2"/>
    <property type="match status" value="4"/>
</dbReference>
<accession>A0A2G8RP78</accession>
<gene>
    <name evidence="5" type="ORF">GSI_14623</name>
</gene>